<feature type="domain" description="Pyrroline-5-carboxylate reductase catalytic N-terminal" evidence="8">
    <location>
        <begin position="7"/>
        <end position="102"/>
    </location>
</feature>
<evidence type="ECO:0000256" key="6">
    <source>
        <dbReference type="NCBIfam" id="TIGR00112"/>
    </source>
</evidence>
<dbReference type="PANTHER" id="PTHR11645">
    <property type="entry name" value="PYRROLINE-5-CARBOXYLATE REDUCTASE"/>
    <property type="match status" value="1"/>
</dbReference>
<dbReference type="Proteomes" id="UP000737402">
    <property type="component" value="Unassembled WGS sequence"/>
</dbReference>
<dbReference type="EMBL" id="JAFBED010000005">
    <property type="protein sequence ID" value="MBM7620927.1"/>
    <property type="molecule type" value="Genomic_DNA"/>
</dbReference>
<dbReference type="Pfam" id="PF14748">
    <property type="entry name" value="P5CR_dimer"/>
    <property type="match status" value="1"/>
</dbReference>
<reference evidence="10 11" key="1">
    <citation type="submission" date="2021-01" db="EMBL/GenBank/DDBJ databases">
        <title>Genomic Encyclopedia of Type Strains, Phase IV (KMG-IV): sequencing the most valuable type-strain genomes for metagenomic binning, comparative biology and taxonomic classification.</title>
        <authorList>
            <person name="Goeker M."/>
        </authorList>
    </citation>
    <scope>NUCLEOTIDE SEQUENCE [LARGE SCALE GENOMIC DNA]</scope>
    <source>
        <strain evidence="10 11">DSM 25879</strain>
    </source>
</reference>
<dbReference type="PANTHER" id="PTHR11645:SF0">
    <property type="entry name" value="PYRROLINE-5-CARBOXYLATE REDUCTASE 3"/>
    <property type="match status" value="1"/>
</dbReference>
<dbReference type="PROSITE" id="PS00521">
    <property type="entry name" value="P5CR"/>
    <property type="match status" value="1"/>
</dbReference>
<organism evidence="10 11">
    <name type="scientific">Sutcliffiella tianshenii</name>
    <dbReference type="NCBI Taxonomy" id="1463404"/>
    <lineage>
        <taxon>Bacteria</taxon>
        <taxon>Bacillati</taxon>
        <taxon>Bacillota</taxon>
        <taxon>Bacilli</taxon>
        <taxon>Bacillales</taxon>
        <taxon>Bacillaceae</taxon>
        <taxon>Sutcliffiella</taxon>
    </lineage>
</organism>
<evidence type="ECO:0000256" key="3">
    <source>
        <dbReference type="ARBA" id="ARBA00022857"/>
    </source>
</evidence>
<name>A0ABS2P2R4_9BACI</name>
<evidence type="ECO:0000256" key="1">
    <source>
        <dbReference type="ARBA" id="ARBA00005525"/>
    </source>
</evidence>
<evidence type="ECO:0000256" key="7">
    <source>
        <dbReference type="RuleBase" id="RU003903"/>
    </source>
</evidence>
<comment type="caution">
    <text evidence="10">The sequence shown here is derived from an EMBL/GenBank/DDBJ whole genome shotgun (WGS) entry which is preliminary data.</text>
</comment>
<accession>A0ABS2P2R4</accession>
<dbReference type="InterPro" id="IPR029036">
    <property type="entry name" value="P5CR_dimer"/>
</dbReference>
<dbReference type="Gene3D" id="3.40.50.720">
    <property type="entry name" value="NAD(P)-binding Rossmann-like Domain"/>
    <property type="match status" value="1"/>
</dbReference>
<evidence type="ECO:0000313" key="10">
    <source>
        <dbReference type="EMBL" id="MBM7620927.1"/>
    </source>
</evidence>
<feature type="domain" description="Pyrroline-5-carboxylate reductase dimerisation" evidence="9">
    <location>
        <begin position="165"/>
        <end position="269"/>
    </location>
</feature>
<evidence type="ECO:0000259" key="9">
    <source>
        <dbReference type="Pfam" id="PF14748"/>
    </source>
</evidence>
<dbReference type="InterPro" id="IPR053790">
    <property type="entry name" value="P5CR-like_CS"/>
</dbReference>
<keyword evidence="4 5" id="KW-0560">Oxidoreductase</keyword>
<comment type="pathway">
    <text evidence="5 7">Amino-acid biosynthesis; L-proline biosynthesis; L-proline from L-glutamate 5-semialdehyde: step 1/1.</text>
</comment>
<evidence type="ECO:0000256" key="4">
    <source>
        <dbReference type="ARBA" id="ARBA00023002"/>
    </source>
</evidence>
<dbReference type="GO" id="GO:0004735">
    <property type="term" value="F:pyrroline-5-carboxylate reductase activity"/>
    <property type="evidence" value="ECO:0007669"/>
    <property type="project" value="UniProtKB-EC"/>
</dbReference>
<dbReference type="SUPFAM" id="SSF48179">
    <property type="entry name" value="6-phosphogluconate dehydrogenase C-terminal domain-like"/>
    <property type="match status" value="1"/>
</dbReference>
<evidence type="ECO:0000313" key="11">
    <source>
        <dbReference type="Proteomes" id="UP000737402"/>
    </source>
</evidence>
<dbReference type="PIRSF" id="PIRSF000193">
    <property type="entry name" value="Pyrrol-5-carb_rd"/>
    <property type="match status" value="1"/>
</dbReference>
<keyword evidence="5 7" id="KW-0028">Amino-acid biosynthesis</keyword>
<dbReference type="InterPro" id="IPR036291">
    <property type="entry name" value="NAD(P)-bd_dom_sf"/>
</dbReference>
<comment type="similarity">
    <text evidence="1 5 7">Belongs to the pyrroline-5-carboxylate reductase family.</text>
</comment>
<keyword evidence="2 5" id="KW-0641">Proline biosynthesis</keyword>
<proteinExistence type="inferred from homology"/>
<dbReference type="EC" id="1.5.1.2" evidence="5 6"/>
<dbReference type="SUPFAM" id="SSF51735">
    <property type="entry name" value="NAD(P)-binding Rossmann-fold domains"/>
    <property type="match status" value="1"/>
</dbReference>
<keyword evidence="11" id="KW-1185">Reference proteome</keyword>
<dbReference type="InterPro" id="IPR000304">
    <property type="entry name" value="Pyrroline-COOH_reductase"/>
</dbReference>
<protein>
    <recommendedName>
        <fullName evidence="5 6">Pyrroline-5-carboxylate reductase</fullName>
        <shortName evidence="5">P5C reductase</shortName>
        <shortName evidence="5">P5CR</shortName>
        <ecNumber evidence="5 6">1.5.1.2</ecNumber>
    </recommendedName>
    <alternativeName>
        <fullName evidence="5">PCA reductase</fullName>
    </alternativeName>
</protein>
<comment type="catalytic activity">
    <reaction evidence="5 7">
        <text>L-proline + NADP(+) = (S)-1-pyrroline-5-carboxylate + NADPH + 2 H(+)</text>
        <dbReference type="Rhea" id="RHEA:14109"/>
        <dbReference type="ChEBI" id="CHEBI:15378"/>
        <dbReference type="ChEBI" id="CHEBI:17388"/>
        <dbReference type="ChEBI" id="CHEBI:57783"/>
        <dbReference type="ChEBI" id="CHEBI:58349"/>
        <dbReference type="ChEBI" id="CHEBI:60039"/>
        <dbReference type="EC" id="1.5.1.2"/>
    </reaction>
</comment>
<keyword evidence="3 5" id="KW-0521">NADP</keyword>
<evidence type="ECO:0000259" key="8">
    <source>
        <dbReference type="Pfam" id="PF03807"/>
    </source>
</evidence>
<gene>
    <name evidence="5" type="primary">proC</name>
    <name evidence="10" type="ORF">JOC95_002782</name>
</gene>
<evidence type="ECO:0000256" key="5">
    <source>
        <dbReference type="HAMAP-Rule" id="MF_01925"/>
    </source>
</evidence>
<comment type="function">
    <text evidence="5">Catalyzes the reduction of 1-pyrroline-5-carboxylate (PCA) to L-proline.</text>
</comment>
<dbReference type="NCBIfam" id="TIGR00112">
    <property type="entry name" value="proC"/>
    <property type="match status" value="1"/>
</dbReference>
<dbReference type="InterPro" id="IPR028939">
    <property type="entry name" value="P5C_Rdtase_cat_N"/>
</dbReference>
<dbReference type="Pfam" id="PF03807">
    <property type="entry name" value="F420_oxidored"/>
    <property type="match status" value="1"/>
</dbReference>
<comment type="catalytic activity">
    <reaction evidence="5">
        <text>L-proline + NAD(+) = (S)-1-pyrroline-5-carboxylate + NADH + 2 H(+)</text>
        <dbReference type="Rhea" id="RHEA:14105"/>
        <dbReference type="ChEBI" id="CHEBI:15378"/>
        <dbReference type="ChEBI" id="CHEBI:17388"/>
        <dbReference type="ChEBI" id="CHEBI:57540"/>
        <dbReference type="ChEBI" id="CHEBI:57945"/>
        <dbReference type="ChEBI" id="CHEBI:60039"/>
        <dbReference type="EC" id="1.5.1.2"/>
    </reaction>
</comment>
<evidence type="ECO:0000256" key="2">
    <source>
        <dbReference type="ARBA" id="ARBA00022650"/>
    </source>
</evidence>
<dbReference type="InterPro" id="IPR008927">
    <property type="entry name" value="6-PGluconate_DH-like_C_sf"/>
</dbReference>
<dbReference type="Gene3D" id="1.10.3730.10">
    <property type="entry name" value="ProC C-terminal domain-like"/>
    <property type="match status" value="1"/>
</dbReference>
<keyword evidence="5" id="KW-0963">Cytoplasm</keyword>
<sequence length="273" mass="29077">MMNMKKQIGFIGCGKMAQAIIGGLLKSKLYEPDQIVASARTEKTVTQVSQRFQIKAGLHNGEVAKHADILILAVKPDLHGAVIEEIKGAVKEDAVIITIAAGITLNFLEGAFQKRIKAVRVMPNTPSLVGEGMSAICANEQVLREELQEVIRLFESFGQAEVVTEQLMDAIPAVSGSSPAYVYMFIEALADGAVQQGIPREQAYKLAAQAVLGAAKMVLETGKHPGELKDNVCTPGGATIEAVTTLEKQGFRAAVVSAMEACTKKSKALAGER</sequence>
<comment type="subcellular location">
    <subcellularLocation>
        <location evidence="5">Cytoplasm</location>
    </subcellularLocation>
</comment>
<dbReference type="HAMAP" id="MF_01925">
    <property type="entry name" value="P5C_reductase"/>
    <property type="match status" value="1"/>
</dbReference>